<keyword evidence="3" id="KW-1185">Reference proteome</keyword>
<dbReference type="EnsemblMetazoa" id="AALFPA23_001876.R39070">
    <property type="protein sequence ID" value="AALFPA23_001876.P39070"/>
    <property type="gene ID" value="AALFPA23_001876"/>
</dbReference>
<dbReference type="Proteomes" id="UP000069940">
    <property type="component" value="Unassembled WGS sequence"/>
</dbReference>
<organism evidence="2 3">
    <name type="scientific">Aedes albopictus</name>
    <name type="common">Asian tiger mosquito</name>
    <name type="synonym">Stegomyia albopicta</name>
    <dbReference type="NCBI Taxonomy" id="7160"/>
    <lineage>
        <taxon>Eukaryota</taxon>
        <taxon>Metazoa</taxon>
        <taxon>Ecdysozoa</taxon>
        <taxon>Arthropoda</taxon>
        <taxon>Hexapoda</taxon>
        <taxon>Insecta</taxon>
        <taxon>Pterygota</taxon>
        <taxon>Neoptera</taxon>
        <taxon>Endopterygota</taxon>
        <taxon>Diptera</taxon>
        <taxon>Nematocera</taxon>
        <taxon>Culicoidea</taxon>
        <taxon>Culicidae</taxon>
        <taxon>Culicinae</taxon>
        <taxon>Aedini</taxon>
        <taxon>Aedes</taxon>
        <taxon>Stegomyia</taxon>
    </lineage>
</organism>
<evidence type="ECO:0000313" key="2">
    <source>
        <dbReference type="EnsemblMetazoa" id="AALFPA23_001876.P39070"/>
    </source>
</evidence>
<dbReference type="RefSeq" id="XP_029718484.2">
    <property type="nucleotide sequence ID" value="XM_029862624.2"/>
</dbReference>
<protein>
    <submittedName>
        <fullName evidence="2">Uncharacterized protein</fullName>
    </submittedName>
</protein>
<name>A0ABM1XQG8_AEDAL</name>
<accession>A0ABM1XQG8</accession>
<dbReference type="GeneID" id="115261247"/>
<proteinExistence type="predicted"/>
<reference evidence="2" key="2">
    <citation type="submission" date="2025-05" db="UniProtKB">
        <authorList>
            <consortium name="EnsemblMetazoa"/>
        </authorList>
    </citation>
    <scope>IDENTIFICATION</scope>
    <source>
        <strain evidence="2">Foshan</strain>
    </source>
</reference>
<reference evidence="3" key="1">
    <citation type="journal article" date="2015" name="Proc. Natl. Acad. Sci. U.S.A.">
        <title>Genome sequence of the Asian Tiger mosquito, Aedes albopictus, reveals insights into its biology, genetics, and evolution.</title>
        <authorList>
            <person name="Chen X.G."/>
            <person name="Jiang X."/>
            <person name="Gu J."/>
            <person name="Xu M."/>
            <person name="Wu Y."/>
            <person name="Deng Y."/>
            <person name="Zhang C."/>
            <person name="Bonizzoni M."/>
            <person name="Dermauw W."/>
            <person name="Vontas J."/>
            <person name="Armbruster P."/>
            <person name="Huang X."/>
            <person name="Yang Y."/>
            <person name="Zhang H."/>
            <person name="He W."/>
            <person name="Peng H."/>
            <person name="Liu Y."/>
            <person name="Wu K."/>
            <person name="Chen J."/>
            <person name="Lirakis M."/>
            <person name="Topalis P."/>
            <person name="Van Leeuwen T."/>
            <person name="Hall A.B."/>
            <person name="Jiang X."/>
            <person name="Thorpe C."/>
            <person name="Mueller R.L."/>
            <person name="Sun C."/>
            <person name="Waterhouse R.M."/>
            <person name="Yan G."/>
            <person name="Tu Z.J."/>
            <person name="Fang X."/>
            <person name="James A.A."/>
        </authorList>
    </citation>
    <scope>NUCLEOTIDE SEQUENCE [LARGE SCALE GENOMIC DNA]</scope>
    <source>
        <strain evidence="3">Foshan</strain>
    </source>
</reference>
<feature type="region of interest" description="Disordered" evidence="1">
    <location>
        <begin position="21"/>
        <end position="91"/>
    </location>
</feature>
<sequence>MDNPSGSAPITEETAEEIIRESSDLANDSLDVVEPSSEPKPESLSDEDNFDDHNYETIDDSPQDLPDGVQYYPPPKPSPTSSVNSLGSQRLTLSSREGHRWNALSRPKCHCLEDTIEQFRKVLDPSKVDNLRRQLHDQKIIREVTEGKHLDCCTRPPTPQPPSGRRQPIDSRQQEQITQKFNARLKRDAFDRLMDKVFTMLPRLVLQADITDMSHLSSSTQQMVNVIISTLNSYAGKPLTIHDHELYLHVAVGLARFFEDVIESVRRKVYSNESISGKEGNKWKGKCSMATATLEKFSEDLDNIQRSREILKLRYSSNASLSKESDDQ</sequence>
<feature type="region of interest" description="Disordered" evidence="1">
    <location>
        <begin position="150"/>
        <end position="174"/>
    </location>
</feature>
<evidence type="ECO:0000256" key="1">
    <source>
        <dbReference type="SAM" id="MobiDB-lite"/>
    </source>
</evidence>
<evidence type="ECO:0000313" key="3">
    <source>
        <dbReference type="Proteomes" id="UP000069940"/>
    </source>
</evidence>